<gene>
    <name evidence="1" type="ORF">HGRIS_011793</name>
</gene>
<protein>
    <submittedName>
        <fullName evidence="1">Uncharacterized protein</fullName>
    </submittedName>
</protein>
<evidence type="ECO:0000313" key="2">
    <source>
        <dbReference type="Proteomes" id="UP001556367"/>
    </source>
</evidence>
<comment type="caution">
    <text evidence="1">The sequence shown here is derived from an EMBL/GenBank/DDBJ whole genome shotgun (WGS) entry which is preliminary data.</text>
</comment>
<dbReference type="EMBL" id="JASNQZ010000002">
    <property type="protein sequence ID" value="KAL0960158.1"/>
    <property type="molecule type" value="Genomic_DNA"/>
</dbReference>
<accession>A0ABR3JXX6</accession>
<evidence type="ECO:0000313" key="1">
    <source>
        <dbReference type="EMBL" id="KAL0960158.1"/>
    </source>
</evidence>
<name>A0ABR3JXX6_9AGAR</name>
<sequence>MCPCNNFCGLKYKDSLATTLSELLRQLFRASMLLARVLASVAFFAALVAAAPQSGVGLGEECGDASGPKAPCAPGLICHVYNDSLNYVCVTPRPPKPTTTKTPPPKPTGVKGVGESCGDYNGPNAQCAPGLYCHPFDDNLSYYCVVPRHPH</sequence>
<keyword evidence="2" id="KW-1185">Reference proteome</keyword>
<organism evidence="1 2">
    <name type="scientific">Hohenbuehelia grisea</name>
    <dbReference type="NCBI Taxonomy" id="104357"/>
    <lineage>
        <taxon>Eukaryota</taxon>
        <taxon>Fungi</taxon>
        <taxon>Dikarya</taxon>
        <taxon>Basidiomycota</taxon>
        <taxon>Agaricomycotina</taxon>
        <taxon>Agaricomycetes</taxon>
        <taxon>Agaricomycetidae</taxon>
        <taxon>Agaricales</taxon>
        <taxon>Pleurotineae</taxon>
        <taxon>Pleurotaceae</taxon>
        <taxon>Hohenbuehelia</taxon>
    </lineage>
</organism>
<dbReference type="Proteomes" id="UP001556367">
    <property type="component" value="Unassembled WGS sequence"/>
</dbReference>
<proteinExistence type="predicted"/>
<reference evidence="2" key="1">
    <citation type="submission" date="2024-06" db="EMBL/GenBank/DDBJ databases">
        <title>Multi-omics analyses provide insights into the biosynthesis of the anticancer antibiotic pleurotin in Hohenbuehelia grisea.</title>
        <authorList>
            <person name="Weaver J.A."/>
            <person name="Alberti F."/>
        </authorList>
    </citation>
    <scope>NUCLEOTIDE SEQUENCE [LARGE SCALE GENOMIC DNA]</scope>
    <source>
        <strain evidence="2">T-177</strain>
    </source>
</reference>